<dbReference type="GO" id="GO:0005886">
    <property type="term" value="C:plasma membrane"/>
    <property type="evidence" value="ECO:0007669"/>
    <property type="project" value="UniProtKB-SubCell"/>
</dbReference>
<dbReference type="SMART" id="SM00220">
    <property type="entry name" value="S_TKc"/>
    <property type="match status" value="1"/>
</dbReference>
<evidence type="ECO:0000256" key="16">
    <source>
        <dbReference type="ARBA" id="ARBA00023170"/>
    </source>
</evidence>
<dbReference type="InterPro" id="IPR000719">
    <property type="entry name" value="Prot_kinase_dom"/>
</dbReference>
<name>A0A0A9CE43_ARUDO</name>
<dbReference type="Pfam" id="PF07714">
    <property type="entry name" value="PK_Tyr_Ser-Thr"/>
    <property type="match status" value="1"/>
</dbReference>
<evidence type="ECO:0000256" key="3">
    <source>
        <dbReference type="ARBA" id="ARBA00022475"/>
    </source>
</evidence>
<accession>A0A0A9CE43</accession>
<keyword evidence="17" id="KW-0325">Glycoprotein</keyword>
<keyword evidence="14" id="KW-1133">Transmembrane helix</keyword>
<evidence type="ECO:0000256" key="7">
    <source>
        <dbReference type="ARBA" id="ARBA00022679"/>
    </source>
</evidence>
<dbReference type="InterPro" id="IPR051564">
    <property type="entry name" value="LRR_receptor-like_kinase"/>
</dbReference>
<evidence type="ECO:0000256" key="11">
    <source>
        <dbReference type="ARBA" id="ARBA00022741"/>
    </source>
</evidence>
<dbReference type="EMBL" id="GBRH01228108">
    <property type="protein sequence ID" value="JAD69787.1"/>
    <property type="molecule type" value="Transcribed_RNA"/>
</dbReference>
<dbReference type="Gene3D" id="1.10.510.10">
    <property type="entry name" value="Transferase(Phosphotransferase) domain 1"/>
    <property type="match status" value="1"/>
</dbReference>
<evidence type="ECO:0000256" key="5">
    <source>
        <dbReference type="ARBA" id="ARBA00022553"/>
    </source>
</evidence>
<dbReference type="PROSITE" id="PS50011">
    <property type="entry name" value="PROTEIN_KINASE_DOM"/>
    <property type="match status" value="1"/>
</dbReference>
<reference evidence="21" key="2">
    <citation type="journal article" date="2015" name="Data Brief">
        <title>Shoot transcriptome of the giant reed, Arundo donax.</title>
        <authorList>
            <person name="Barrero R.A."/>
            <person name="Guerrero F.D."/>
            <person name="Moolhuijzen P."/>
            <person name="Goolsby J.A."/>
            <person name="Tidwell J."/>
            <person name="Bellgard S.E."/>
            <person name="Bellgard M.I."/>
        </authorList>
    </citation>
    <scope>NUCLEOTIDE SEQUENCE</scope>
    <source>
        <tissue evidence="21">Shoot tissue taken approximately 20 cm above the soil surface</tissue>
    </source>
</reference>
<keyword evidence="11" id="KW-0547">Nucleotide-binding</keyword>
<dbReference type="GO" id="GO:0004674">
    <property type="term" value="F:protein serine/threonine kinase activity"/>
    <property type="evidence" value="ECO:0007669"/>
    <property type="project" value="UniProtKB-KW"/>
</dbReference>
<evidence type="ECO:0000256" key="10">
    <source>
        <dbReference type="ARBA" id="ARBA00022737"/>
    </source>
</evidence>
<keyword evidence="7" id="KW-0808">Transferase</keyword>
<evidence type="ECO:0000313" key="21">
    <source>
        <dbReference type="EMBL" id="JAD69787.1"/>
    </source>
</evidence>
<keyword evidence="5" id="KW-0597">Phosphoprotein</keyword>
<protein>
    <recommendedName>
        <fullName evidence="2">non-specific serine/threonine protein kinase</fullName>
        <ecNumber evidence="2">2.7.11.1</ecNumber>
    </recommendedName>
</protein>
<evidence type="ECO:0000256" key="8">
    <source>
        <dbReference type="ARBA" id="ARBA00022692"/>
    </source>
</evidence>
<dbReference type="SUPFAM" id="SSF56112">
    <property type="entry name" value="Protein kinase-like (PK-like)"/>
    <property type="match status" value="1"/>
</dbReference>
<comment type="subcellular location">
    <subcellularLocation>
        <location evidence="1">Cell membrane</location>
        <topology evidence="1">Single-pass membrane protein</topology>
    </subcellularLocation>
</comment>
<dbReference type="PANTHER" id="PTHR48055">
    <property type="entry name" value="LEUCINE-RICH REPEAT RECEPTOR PROTEIN KINASE EMS1"/>
    <property type="match status" value="1"/>
</dbReference>
<dbReference type="InterPro" id="IPR008271">
    <property type="entry name" value="Ser/Thr_kinase_AS"/>
</dbReference>
<keyword evidence="6" id="KW-0433">Leucine-rich repeat</keyword>
<dbReference type="PROSITE" id="PS00108">
    <property type="entry name" value="PROTEIN_KINASE_ST"/>
    <property type="match status" value="1"/>
</dbReference>
<evidence type="ECO:0000256" key="13">
    <source>
        <dbReference type="ARBA" id="ARBA00022840"/>
    </source>
</evidence>
<keyword evidence="4" id="KW-0723">Serine/threonine-protein kinase</keyword>
<keyword evidence="3" id="KW-1003">Cell membrane</keyword>
<sequence length="233" mass="26202">MPNGDLDKWLHHHFVTQGEAPKRRLTMFQRLNIALDVAEALDYLHHHGQVPIVHCDLKPSNVLLDDDMVAHVGDFGLARFVHKAVSNSTDECSTSVGIKGSIGYIPPEYGVDSRVSIEGDVYSYGVLLLEMFTGKRPTDSLFQGGQTLQSYVAACYPDRIMEIVDPTLLPLDNRYLNELDSFCNEIDTEKLKECMASIFRVGLQCSQESSRARMHIRTAIREFGMIKDVLLND</sequence>
<reference evidence="21" key="1">
    <citation type="submission" date="2014-09" db="EMBL/GenBank/DDBJ databases">
        <authorList>
            <person name="Magalhaes I.L.F."/>
            <person name="Oliveira U."/>
            <person name="Santos F.R."/>
            <person name="Vidigal T.H.D.A."/>
            <person name="Brescovit A.D."/>
            <person name="Santos A.J."/>
        </authorList>
    </citation>
    <scope>NUCLEOTIDE SEQUENCE</scope>
    <source>
        <tissue evidence="21">Shoot tissue taken approximately 20 cm above the soil surface</tissue>
    </source>
</reference>
<feature type="domain" description="Protein kinase" evidence="20">
    <location>
        <begin position="1"/>
        <end position="233"/>
    </location>
</feature>
<evidence type="ECO:0000256" key="4">
    <source>
        <dbReference type="ARBA" id="ARBA00022527"/>
    </source>
</evidence>
<evidence type="ECO:0000259" key="20">
    <source>
        <dbReference type="PROSITE" id="PS50011"/>
    </source>
</evidence>
<keyword evidence="9" id="KW-0732">Signal</keyword>
<evidence type="ECO:0000256" key="12">
    <source>
        <dbReference type="ARBA" id="ARBA00022777"/>
    </source>
</evidence>
<comment type="catalytic activity">
    <reaction evidence="19">
        <text>L-seryl-[protein] + ATP = O-phospho-L-seryl-[protein] + ADP + H(+)</text>
        <dbReference type="Rhea" id="RHEA:17989"/>
        <dbReference type="Rhea" id="RHEA-COMP:9863"/>
        <dbReference type="Rhea" id="RHEA-COMP:11604"/>
        <dbReference type="ChEBI" id="CHEBI:15378"/>
        <dbReference type="ChEBI" id="CHEBI:29999"/>
        <dbReference type="ChEBI" id="CHEBI:30616"/>
        <dbReference type="ChEBI" id="CHEBI:83421"/>
        <dbReference type="ChEBI" id="CHEBI:456216"/>
        <dbReference type="EC" id="2.7.11.1"/>
    </reaction>
</comment>
<evidence type="ECO:0000256" key="2">
    <source>
        <dbReference type="ARBA" id="ARBA00012513"/>
    </source>
</evidence>
<evidence type="ECO:0000256" key="15">
    <source>
        <dbReference type="ARBA" id="ARBA00023136"/>
    </source>
</evidence>
<evidence type="ECO:0000256" key="18">
    <source>
        <dbReference type="ARBA" id="ARBA00047899"/>
    </source>
</evidence>
<dbReference type="AlphaFoldDB" id="A0A0A9CE43"/>
<keyword evidence="15" id="KW-0472">Membrane</keyword>
<comment type="catalytic activity">
    <reaction evidence="18">
        <text>L-threonyl-[protein] + ATP = O-phospho-L-threonyl-[protein] + ADP + H(+)</text>
        <dbReference type="Rhea" id="RHEA:46608"/>
        <dbReference type="Rhea" id="RHEA-COMP:11060"/>
        <dbReference type="Rhea" id="RHEA-COMP:11605"/>
        <dbReference type="ChEBI" id="CHEBI:15378"/>
        <dbReference type="ChEBI" id="CHEBI:30013"/>
        <dbReference type="ChEBI" id="CHEBI:30616"/>
        <dbReference type="ChEBI" id="CHEBI:61977"/>
        <dbReference type="ChEBI" id="CHEBI:456216"/>
        <dbReference type="EC" id="2.7.11.1"/>
    </reaction>
</comment>
<evidence type="ECO:0000256" key="9">
    <source>
        <dbReference type="ARBA" id="ARBA00022729"/>
    </source>
</evidence>
<keyword evidence="10" id="KW-0677">Repeat</keyword>
<organism evidence="21">
    <name type="scientific">Arundo donax</name>
    <name type="common">Giant reed</name>
    <name type="synonym">Donax arundinaceus</name>
    <dbReference type="NCBI Taxonomy" id="35708"/>
    <lineage>
        <taxon>Eukaryota</taxon>
        <taxon>Viridiplantae</taxon>
        <taxon>Streptophyta</taxon>
        <taxon>Embryophyta</taxon>
        <taxon>Tracheophyta</taxon>
        <taxon>Spermatophyta</taxon>
        <taxon>Magnoliopsida</taxon>
        <taxon>Liliopsida</taxon>
        <taxon>Poales</taxon>
        <taxon>Poaceae</taxon>
        <taxon>PACMAD clade</taxon>
        <taxon>Arundinoideae</taxon>
        <taxon>Arundineae</taxon>
        <taxon>Arundo</taxon>
    </lineage>
</organism>
<proteinExistence type="predicted"/>
<evidence type="ECO:0000256" key="1">
    <source>
        <dbReference type="ARBA" id="ARBA00004162"/>
    </source>
</evidence>
<evidence type="ECO:0000256" key="6">
    <source>
        <dbReference type="ARBA" id="ARBA00022614"/>
    </source>
</evidence>
<dbReference type="InterPro" id="IPR001245">
    <property type="entry name" value="Ser-Thr/Tyr_kinase_cat_dom"/>
</dbReference>
<dbReference type="PANTHER" id="PTHR48055:SF55">
    <property type="entry name" value="PROTEIN KINASE DOMAIN-CONTAINING PROTEIN"/>
    <property type="match status" value="1"/>
</dbReference>
<keyword evidence="13" id="KW-0067">ATP-binding</keyword>
<keyword evidence="8" id="KW-0812">Transmembrane</keyword>
<keyword evidence="16" id="KW-0675">Receptor</keyword>
<dbReference type="FunFam" id="1.10.510.10:FF:000358">
    <property type="entry name" value="Putative leucine-rich repeat receptor-like serine/threonine-protein kinase"/>
    <property type="match status" value="1"/>
</dbReference>
<evidence type="ECO:0000256" key="19">
    <source>
        <dbReference type="ARBA" id="ARBA00048679"/>
    </source>
</evidence>
<dbReference type="InterPro" id="IPR011009">
    <property type="entry name" value="Kinase-like_dom_sf"/>
</dbReference>
<keyword evidence="12" id="KW-0418">Kinase</keyword>
<evidence type="ECO:0000256" key="17">
    <source>
        <dbReference type="ARBA" id="ARBA00023180"/>
    </source>
</evidence>
<evidence type="ECO:0000256" key="14">
    <source>
        <dbReference type="ARBA" id="ARBA00022989"/>
    </source>
</evidence>
<dbReference type="GO" id="GO:0005524">
    <property type="term" value="F:ATP binding"/>
    <property type="evidence" value="ECO:0007669"/>
    <property type="project" value="UniProtKB-KW"/>
</dbReference>
<dbReference type="EC" id="2.7.11.1" evidence="2"/>